<dbReference type="PIRSF" id="PIRSF028301">
    <property type="entry name" value="UCP028301"/>
    <property type="match status" value="1"/>
</dbReference>
<keyword evidence="4" id="KW-1185">Reference proteome</keyword>
<gene>
    <name evidence="1" type="primary">tssB</name>
    <name evidence="2" type="ORF">A9O66_22385</name>
    <name evidence="1" type="ORF">VOI32_23505</name>
</gene>
<dbReference type="Proteomes" id="UP001462961">
    <property type="component" value="Unassembled WGS sequence"/>
</dbReference>
<organism evidence="2 3">
    <name type="scientific">Paraburkholderia caribensis</name>
    <dbReference type="NCBI Taxonomy" id="75105"/>
    <lineage>
        <taxon>Bacteria</taxon>
        <taxon>Pseudomonadati</taxon>
        <taxon>Pseudomonadota</taxon>
        <taxon>Betaproteobacteria</taxon>
        <taxon>Burkholderiales</taxon>
        <taxon>Burkholderiaceae</taxon>
        <taxon>Paraburkholderia</taxon>
    </lineage>
</organism>
<dbReference type="NCBIfam" id="TIGR03358">
    <property type="entry name" value="VI_chp_5"/>
    <property type="match status" value="1"/>
</dbReference>
<sequence>MAESFQNEVPKARINLKLDLHTGGAQKKVELPLKLLVMGDYSNGQDNRPLAERAKVNVNKNNFDAVLSDYAPKARIAVENTLAEDGSELPVDLEFRSMDDFKPENVASKVPELRALMSARNLLRDLKSNLLDNATFRRELERILKDPALSDRLRDDLSKIGASSSPAA</sequence>
<dbReference type="AlphaFoldDB" id="A0A9Q6WNH9"/>
<reference evidence="1 4" key="3">
    <citation type="submission" date="2024-01" db="EMBL/GenBank/DDBJ databases">
        <title>The diversity of rhizobia nodulating Mimosa spp. in eleven states of Brazil covering several biomes is determined by host plant, location, and edaphic factors.</title>
        <authorList>
            <person name="Rouws L."/>
            <person name="Barauna A."/>
            <person name="Beukes C."/>
            <person name="De Faria S.M."/>
            <person name="Gross E."/>
            <person name="Dos Reis Junior F.B."/>
            <person name="Simon M."/>
            <person name="Maluk M."/>
            <person name="Odee D.W."/>
            <person name="Kenicer G."/>
            <person name="Young J.P.W."/>
            <person name="Reis V.M."/>
            <person name="Zilli J."/>
            <person name="James E.K."/>
        </authorList>
    </citation>
    <scope>NUCLEOTIDE SEQUENCE [LARGE SCALE GENOMIC DNA]</scope>
    <source>
        <strain evidence="1 4">JHI1651</strain>
    </source>
</reference>
<dbReference type="Pfam" id="PF05591">
    <property type="entry name" value="T6SS_VipA"/>
    <property type="match status" value="1"/>
</dbReference>
<reference evidence="2" key="2">
    <citation type="submission" date="2016-06" db="EMBL/GenBank/DDBJ databases">
        <authorList>
            <person name="Huang P."/>
            <person name="Jiang X."/>
            <person name="Liu X."/>
        </authorList>
    </citation>
    <scope>NUCLEOTIDE SEQUENCE</scope>
    <source>
        <strain evidence="2">852011</strain>
    </source>
</reference>
<accession>A0A9Q6WNH9</accession>
<name>A0A9Q6WNH9_9BURK</name>
<dbReference type="InterPro" id="IPR008312">
    <property type="entry name" value="T6SS_TssB1"/>
</dbReference>
<dbReference type="PANTHER" id="PTHR35850:SF2">
    <property type="entry name" value="TYPE VI SECRETION SYSTEM CONTRACTILE SHEATH SMALL SUBUNIT"/>
    <property type="match status" value="1"/>
</dbReference>
<dbReference type="PANTHER" id="PTHR35850">
    <property type="entry name" value="CYTOPLASMIC PROTEIN-RELATED"/>
    <property type="match status" value="1"/>
</dbReference>
<dbReference type="Proteomes" id="UP000509548">
    <property type="component" value="Chromosome 2"/>
</dbReference>
<dbReference type="EMBL" id="JAYLVJ010000031">
    <property type="protein sequence ID" value="MEO1756890.1"/>
    <property type="molecule type" value="Genomic_DNA"/>
</dbReference>
<dbReference type="RefSeq" id="WP_054933305.1">
    <property type="nucleotide sequence ID" value="NZ_CADFFM010000006.1"/>
</dbReference>
<reference evidence="2 3" key="1">
    <citation type="journal article" date="2014" name="Genome Announc.">
        <title>Draft Genome Sequence of the Haloacid-Degrading Burkholderia caribensis Strain MBA4.</title>
        <authorList>
            <person name="Pan Y."/>
            <person name="Kong K.F."/>
            <person name="Tsang J.S."/>
        </authorList>
    </citation>
    <scope>NUCLEOTIDE SEQUENCE [LARGE SCALE GENOMIC DNA]</scope>
    <source>
        <strain evidence="2 3">852011</strain>
    </source>
</reference>
<evidence type="ECO:0000313" key="2">
    <source>
        <dbReference type="EMBL" id="QLB65147.1"/>
    </source>
</evidence>
<dbReference type="EMBL" id="CP015959">
    <property type="protein sequence ID" value="QLB65147.1"/>
    <property type="molecule type" value="Genomic_DNA"/>
</dbReference>
<proteinExistence type="predicted"/>
<evidence type="ECO:0000313" key="4">
    <source>
        <dbReference type="Proteomes" id="UP001462961"/>
    </source>
</evidence>
<evidence type="ECO:0000313" key="1">
    <source>
        <dbReference type="EMBL" id="MEO1756890.1"/>
    </source>
</evidence>
<evidence type="ECO:0000313" key="3">
    <source>
        <dbReference type="Proteomes" id="UP000509548"/>
    </source>
</evidence>
<protein>
    <submittedName>
        <fullName evidence="1">Type VI secretion system contractile sheath small subunit</fullName>
    </submittedName>
    <submittedName>
        <fullName evidence="2">Type VI secretion system-associated protein</fullName>
    </submittedName>
</protein>
<dbReference type="OrthoDB" id="9789942at2"/>